<dbReference type="InterPro" id="IPR035906">
    <property type="entry name" value="MetI-like_sf"/>
</dbReference>
<organism evidence="9 10">
    <name type="scientific">Tectimicrobiota bacterium</name>
    <dbReference type="NCBI Taxonomy" id="2528274"/>
    <lineage>
        <taxon>Bacteria</taxon>
        <taxon>Pseudomonadati</taxon>
        <taxon>Nitrospinota/Tectimicrobiota group</taxon>
        <taxon>Candidatus Tectimicrobiota</taxon>
    </lineage>
</organism>
<comment type="subcellular location">
    <subcellularLocation>
        <location evidence="1 7">Cell membrane</location>
        <topology evidence="1 7">Multi-pass membrane protein</topology>
    </subcellularLocation>
</comment>
<evidence type="ECO:0000256" key="6">
    <source>
        <dbReference type="ARBA" id="ARBA00023136"/>
    </source>
</evidence>
<evidence type="ECO:0000313" key="9">
    <source>
        <dbReference type="EMBL" id="MBM3222964.1"/>
    </source>
</evidence>
<proteinExistence type="inferred from homology"/>
<dbReference type="PANTHER" id="PTHR43163">
    <property type="entry name" value="DIPEPTIDE TRANSPORT SYSTEM PERMEASE PROTEIN DPPB-RELATED"/>
    <property type="match status" value="1"/>
</dbReference>
<dbReference type="PANTHER" id="PTHR43163:SF6">
    <property type="entry name" value="DIPEPTIDE TRANSPORT SYSTEM PERMEASE PROTEIN DPPB-RELATED"/>
    <property type="match status" value="1"/>
</dbReference>
<gene>
    <name evidence="9" type="ORF">FJZ47_04055</name>
</gene>
<dbReference type="InterPro" id="IPR000515">
    <property type="entry name" value="MetI-like"/>
</dbReference>
<feature type="transmembrane region" description="Helical" evidence="7">
    <location>
        <begin position="288"/>
        <end position="309"/>
    </location>
</feature>
<comment type="similarity">
    <text evidence="7">Belongs to the binding-protein-dependent transport system permease family.</text>
</comment>
<sequence length="316" mass="35357">MWTYMLRRTLQGMLVLLLVSLVIFALVRSLPGDAILLQLDQAAALSKADLELARQELGIDRPFWQQYKTWMTGVLHGDLGKSLTSRKPVSQELGKRVALTFHLALMALLVALLIAIPIGIASAVWQDTVTDYIGRMFAILGLSFPDFWMATVAITFMAIWWHWMPPMGFEPVWIEPLKCVEQLCIPAVIIGARLSAVLMRMTRSALLEVLREDYIRTARAKGLRERAIIIKHGLKNACIPVVTLIGQQFSVLLGGAVIVEVIFLLPGVGSLTLDAVMLRDYTVVQGAVMFFATVMVGMNLLVDVSYAWFDPRIRYR</sequence>
<dbReference type="Proteomes" id="UP000712673">
    <property type="component" value="Unassembled WGS sequence"/>
</dbReference>
<protein>
    <submittedName>
        <fullName evidence="9">ABC transporter permease</fullName>
    </submittedName>
</protein>
<evidence type="ECO:0000259" key="8">
    <source>
        <dbReference type="PROSITE" id="PS50928"/>
    </source>
</evidence>
<evidence type="ECO:0000256" key="3">
    <source>
        <dbReference type="ARBA" id="ARBA00022475"/>
    </source>
</evidence>
<reference evidence="9" key="1">
    <citation type="submission" date="2019-03" db="EMBL/GenBank/DDBJ databases">
        <title>Lake Tanganyika Metagenome-Assembled Genomes (MAGs).</title>
        <authorList>
            <person name="Tran P."/>
        </authorList>
    </citation>
    <scope>NUCLEOTIDE SEQUENCE</scope>
    <source>
        <strain evidence="9">K_DeepCast_65m_m2_066</strain>
    </source>
</reference>
<dbReference type="SUPFAM" id="SSF161098">
    <property type="entry name" value="MetI-like"/>
    <property type="match status" value="1"/>
</dbReference>
<feature type="transmembrane region" description="Helical" evidence="7">
    <location>
        <begin position="137"/>
        <end position="163"/>
    </location>
</feature>
<keyword evidence="6 7" id="KW-0472">Membrane</keyword>
<dbReference type="Gene3D" id="1.10.3720.10">
    <property type="entry name" value="MetI-like"/>
    <property type="match status" value="1"/>
</dbReference>
<feature type="domain" description="ABC transmembrane type-1" evidence="8">
    <location>
        <begin position="97"/>
        <end position="302"/>
    </location>
</feature>
<accession>A0A937VXL1</accession>
<dbReference type="Pfam" id="PF00528">
    <property type="entry name" value="BPD_transp_1"/>
    <property type="match status" value="1"/>
</dbReference>
<evidence type="ECO:0000256" key="4">
    <source>
        <dbReference type="ARBA" id="ARBA00022692"/>
    </source>
</evidence>
<dbReference type="GO" id="GO:0071916">
    <property type="term" value="F:dipeptide transmembrane transporter activity"/>
    <property type="evidence" value="ECO:0007669"/>
    <property type="project" value="TreeGrafter"/>
</dbReference>
<dbReference type="AlphaFoldDB" id="A0A937VXL1"/>
<dbReference type="Pfam" id="PF19300">
    <property type="entry name" value="BPD_transp_1_N"/>
    <property type="match status" value="1"/>
</dbReference>
<dbReference type="PROSITE" id="PS50928">
    <property type="entry name" value="ABC_TM1"/>
    <property type="match status" value="1"/>
</dbReference>
<dbReference type="GO" id="GO:0005886">
    <property type="term" value="C:plasma membrane"/>
    <property type="evidence" value="ECO:0007669"/>
    <property type="project" value="UniProtKB-SubCell"/>
</dbReference>
<feature type="transmembrane region" description="Helical" evidence="7">
    <location>
        <begin position="103"/>
        <end position="125"/>
    </location>
</feature>
<keyword evidence="4 7" id="KW-0812">Transmembrane</keyword>
<evidence type="ECO:0000256" key="7">
    <source>
        <dbReference type="RuleBase" id="RU363032"/>
    </source>
</evidence>
<evidence type="ECO:0000256" key="5">
    <source>
        <dbReference type="ARBA" id="ARBA00022989"/>
    </source>
</evidence>
<feature type="transmembrane region" description="Helical" evidence="7">
    <location>
        <begin position="249"/>
        <end position="268"/>
    </location>
</feature>
<evidence type="ECO:0000313" key="10">
    <source>
        <dbReference type="Proteomes" id="UP000712673"/>
    </source>
</evidence>
<name>A0A937VXL1_UNCTE</name>
<comment type="caution">
    <text evidence="9">The sequence shown here is derived from an EMBL/GenBank/DDBJ whole genome shotgun (WGS) entry which is preliminary data.</text>
</comment>
<dbReference type="CDD" id="cd06261">
    <property type="entry name" value="TM_PBP2"/>
    <property type="match status" value="1"/>
</dbReference>
<keyword evidence="2 7" id="KW-0813">Transport</keyword>
<evidence type="ECO:0000256" key="1">
    <source>
        <dbReference type="ARBA" id="ARBA00004651"/>
    </source>
</evidence>
<dbReference type="EMBL" id="VGLS01000077">
    <property type="protein sequence ID" value="MBM3222964.1"/>
    <property type="molecule type" value="Genomic_DNA"/>
</dbReference>
<feature type="transmembrane region" description="Helical" evidence="7">
    <location>
        <begin position="183"/>
        <end position="201"/>
    </location>
</feature>
<keyword evidence="3" id="KW-1003">Cell membrane</keyword>
<evidence type="ECO:0000256" key="2">
    <source>
        <dbReference type="ARBA" id="ARBA00022448"/>
    </source>
</evidence>
<keyword evidence="5 7" id="KW-1133">Transmembrane helix</keyword>
<dbReference type="InterPro" id="IPR045621">
    <property type="entry name" value="BPD_transp_1_N"/>
</dbReference>